<dbReference type="InterPro" id="IPR043708">
    <property type="entry name" value="DUF5648"/>
</dbReference>
<name>A0ABR3JS05_9AGAR</name>
<sequence length="182" mass="19839">MKFTFAILASALAAAVAALPAEPAASNAEAYAPCPDVTKAARLFRLYHSSSNNHFYTTSEVEANNAEKKLGYTREGSASFILPTASPHTTPLYRLWSVGASDHFYTTSNDEANSATKLGYTREGIAGHVYKSTNCGGRELFRFWNGAVSDHFYTTDKKEGLNAGYAFEGNMGFVLPFNPVQW</sequence>
<comment type="caution">
    <text evidence="3">The sequence shown here is derived from an EMBL/GenBank/DDBJ whole genome shotgun (WGS) entry which is preliminary data.</text>
</comment>
<protein>
    <recommendedName>
        <fullName evidence="2">DUF5648 domain-containing protein</fullName>
    </recommendedName>
</protein>
<proteinExistence type="predicted"/>
<dbReference type="Proteomes" id="UP001556367">
    <property type="component" value="Unassembled WGS sequence"/>
</dbReference>
<keyword evidence="4" id="KW-1185">Reference proteome</keyword>
<accession>A0ABR3JS05</accession>
<evidence type="ECO:0000256" key="1">
    <source>
        <dbReference type="SAM" id="SignalP"/>
    </source>
</evidence>
<dbReference type="EMBL" id="JASNQZ010000003">
    <property type="protein sequence ID" value="KAL0958593.1"/>
    <property type="molecule type" value="Genomic_DNA"/>
</dbReference>
<feature type="signal peptide" evidence="1">
    <location>
        <begin position="1"/>
        <end position="18"/>
    </location>
</feature>
<organism evidence="3 4">
    <name type="scientific">Hohenbuehelia grisea</name>
    <dbReference type="NCBI Taxonomy" id="104357"/>
    <lineage>
        <taxon>Eukaryota</taxon>
        <taxon>Fungi</taxon>
        <taxon>Dikarya</taxon>
        <taxon>Basidiomycota</taxon>
        <taxon>Agaricomycotina</taxon>
        <taxon>Agaricomycetes</taxon>
        <taxon>Agaricomycetidae</taxon>
        <taxon>Agaricales</taxon>
        <taxon>Pleurotineae</taxon>
        <taxon>Pleurotaceae</taxon>
        <taxon>Hohenbuehelia</taxon>
    </lineage>
</organism>
<keyword evidence="1" id="KW-0732">Signal</keyword>
<evidence type="ECO:0000259" key="2">
    <source>
        <dbReference type="Pfam" id="PF18885"/>
    </source>
</evidence>
<dbReference type="Pfam" id="PF18885">
    <property type="entry name" value="DUF5648"/>
    <property type="match status" value="1"/>
</dbReference>
<feature type="chain" id="PRO_5046700675" description="DUF5648 domain-containing protein" evidence="1">
    <location>
        <begin position="19"/>
        <end position="182"/>
    </location>
</feature>
<feature type="domain" description="DUF5648" evidence="2">
    <location>
        <begin position="43"/>
        <end position="172"/>
    </location>
</feature>
<reference evidence="4" key="1">
    <citation type="submission" date="2024-06" db="EMBL/GenBank/DDBJ databases">
        <title>Multi-omics analyses provide insights into the biosynthesis of the anticancer antibiotic pleurotin in Hohenbuehelia grisea.</title>
        <authorList>
            <person name="Weaver J.A."/>
            <person name="Alberti F."/>
        </authorList>
    </citation>
    <scope>NUCLEOTIDE SEQUENCE [LARGE SCALE GENOMIC DNA]</scope>
    <source>
        <strain evidence="4">T-177</strain>
    </source>
</reference>
<evidence type="ECO:0000313" key="3">
    <source>
        <dbReference type="EMBL" id="KAL0958593.1"/>
    </source>
</evidence>
<evidence type="ECO:0000313" key="4">
    <source>
        <dbReference type="Proteomes" id="UP001556367"/>
    </source>
</evidence>
<gene>
    <name evidence="3" type="ORF">HGRIS_013934</name>
</gene>